<keyword evidence="3" id="KW-1185">Reference proteome</keyword>
<evidence type="ECO:0000313" key="3">
    <source>
        <dbReference type="Proteomes" id="UP000184368"/>
    </source>
</evidence>
<dbReference type="OrthoDB" id="9806699at2"/>
<sequence>MKLNRSTWTALGLLILVASLYRIWDGRPLGFAPQIAMAIFGGAIIADKKLAFVLPLASMLLSDVLYQVLFLNGLTETPGFYAGQWVNYLLFAGLTVFGFGMKKINVRNIAGFSISGSLLFFLASNFTVWLGGGGYHHPKTFQGLLLTYADGLAFYREYGLFANSYGNLLIGDLFFCALLFGSYALSQQKAPKLA</sequence>
<feature type="transmembrane region" description="Helical" evidence="1">
    <location>
        <begin position="53"/>
        <end position="74"/>
    </location>
</feature>
<evidence type="ECO:0000313" key="2">
    <source>
        <dbReference type="EMBL" id="SHF05976.1"/>
    </source>
</evidence>
<dbReference type="InterPro" id="IPR046487">
    <property type="entry name" value="DUF6580"/>
</dbReference>
<protein>
    <submittedName>
        <fullName evidence="2">Uncharacterized protein</fullName>
    </submittedName>
</protein>
<dbReference type="AlphaFoldDB" id="A0A1M4YKP4"/>
<feature type="transmembrane region" description="Helical" evidence="1">
    <location>
        <begin position="80"/>
        <end position="100"/>
    </location>
</feature>
<gene>
    <name evidence="2" type="ORF">SAMN05444008_104308</name>
</gene>
<reference evidence="2 3" key="1">
    <citation type="submission" date="2016-11" db="EMBL/GenBank/DDBJ databases">
        <authorList>
            <person name="Jaros S."/>
            <person name="Januszkiewicz K."/>
            <person name="Wedrychowicz H."/>
        </authorList>
    </citation>
    <scope>NUCLEOTIDE SEQUENCE [LARGE SCALE GENOMIC DNA]</scope>
    <source>
        <strain evidence="2 3">DSM 26897</strain>
    </source>
</reference>
<dbReference type="Proteomes" id="UP000184368">
    <property type="component" value="Unassembled WGS sequence"/>
</dbReference>
<dbReference type="STRING" id="1302690.BUE76_15715"/>
<keyword evidence="1" id="KW-0472">Membrane</keyword>
<keyword evidence="1" id="KW-1133">Transmembrane helix</keyword>
<evidence type="ECO:0000256" key="1">
    <source>
        <dbReference type="SAM" id="Phobius"/>
    </source>
</evidence>
<dbReference type="EMBL" id="FQUO01000004">
    <property type="protein sequence ID" value="SHF05976.1"/>
    <property type="molecule type" value="Genomic_DNA"/>
</dbReference>
<feature type="transmembrane region" description="Helical" evidence="1">
    <location>
        <begin position="7"/>
        <end position="24"/>
    </location>
</feature>
<feature type="transmembrane region" description="Helical" evidence="1">
    <location>
        <begin position="30"/>
        <end position="46"/>
    </location>
</feature>
<proteinExistence type="predicted"/>
<dbReference type="RefSeq" id="WP_073041544.1">
    <property type="nucleotide sequence ID" value="NZ_FQUO01000004.1"/>
</dbReference>
<accession>A0A1M4YKP4</accession>
<organism evidence="2 3">
    <name type="scientific">Cnuella takakiae</name>
    <dbReference type="NCBI Taxonomy" id="1302690"/>
    <lineage>
        <taxon>Bacteria</taxon>
        <taxon>Pseudomonadati</taxon>
        <taxon>Bacteroidota</taxon>
        <taxon>Chitinophagia</taxon>
        <taxon>Chitinophagales</taxon>
        <taxon>Chitinophagaceae</taxon>
        <taxon>Cnuella</taxon>
    </lineage>
</organism>
<dbReference type="Pfam" id="PF20221">
    <property type="entry name" value="DUF6580"/>
    <property type="match status" value="1"/>
</dbReference>
<name>A0A1M4YKP4_9BACT</name>
<feature type="transmembrane region" description="Helical" evidence="1">
    <location>
        <begin position="112"/>
        <end position="132"/>
    </location>
</feature>
<feature type="transmembrane region" description="Helical" evidence="1">
    <location>
        <begin position="165"/>
        <end position="185"/>
    </location>
</feature>
<keyword evidence="1" id="KW-0812">Transmembrane</keyword>